<keyword evidence="2" id="KW-1185">Reference proteome</keyword>
<accession>A0A9D4LH52</accession>
<sequence>MNNTLPEFKKSINERHRHKIGVCIFKFAFEDQKASVFLRFKIGGKINFPKDGQDKVTQCSCYPRILDIINN</sequence>
<reference evidence="1" key="1">
    <citation type="journal article" date="2019" name="bioRxiv">
        <title>The Genome of the Zebra Mussel, Dreissena polymorpha: A Resource for Invasive Species Research.</title>
        <authorList>
            <person name="McCartney M.A."/>
            <person name="Auch B."/>
            <person name="Kono T."/>
            <person name="Mallez S."/>
            <person name="Zhang Y."/>
            <person name="Obille A."/>
            <person name="Becker A."/>
            <person name="Abrahante J.E."/>
            <person name="Garbe J."/>
            <person name="Badalamenti J.P."/>
            <person name="Herman A."/>
            <person name="Mangelson H."/>
            <person name="Liachko I."/>
            <person name="Sullivan S."/>
            <person name="Sone E.D."/>
            <person name="Koren S."/>
            <person name="Silverstein K.A.T."/>
            <person name="Beckman K.B."/>
            <person name="Gohl D.M."/>
        </authorList>
    </citation>
    <scope>NUCLEOTIDE SEQUENCE</scope>
    <source>
        <strain evidence="1">Duluth1</strain>
        <tissue evidence="1">Whole animal</tissue>
    </source>
</reference>
<proteinExistence type="predicted"/>
<organism evidence="1 2">
    <name type="scientific">Dreissena polymorpha</name>
    <name type="common">Zebra mussel</name>
    <name type="synonym">Mytilus polymorpha</name>
    <dbReference type="NCBI Taxonomy" id="45954"/>
    <lineage>
        <taxon>Eukaryota</taxon>
        <taxon>Metazoa</taxon>
        <taxon>Spiralia</taxon>
        <taxon>Lophotrochozoa</taxon>
        <taxon>Mollusca</taxon>
        <taxon>Bivalvia</taxon>
        <taxon>Autobranchia</taxon>
        <taxon>Heteroconchia</taxon>
        <taxon>Euheterodonta</taxon>
        <taxon>Imparidentia</taxon>
        <taxon>Neoheterodontei</taxon>
        <taxon>Myida</taxon>
        <taxon>Dreissenoidea</taxon>
        <taxon>Dreissenidae</taxon>
        <taxon>Dreissena</taxon>
    </lineage>
</organism>
<comment type="caution">
    <text evidence="1">The sequence shown here is derived from an EMBL/GenBank/DDBJ whole genome shotgun (WGS) entry which is preliminary data.</text>
</comment>
<dbReference type="AlphaFoldDB" id="A0A9D4LH52"/>
<protein>
    <submittedName>
        <fullName evidence="1">Uncharacterized protein</fullName>
    </submittedName>
</protein>
<dbReference type="Proteomes" id="UP000828390">
    <property type="component" value="Unassembled WGS sequence"/>
</dbReference>
<evidence type="ECO:0000313" key="2">
    <source>
        <dbReference type="Proteomes" id="UP000828390"/>
    </source>
</evidence>
<name>A0A9D4LH52_DREPO</name>
<reference evidence="1" key="2">
    <citation type="submission" date="2020-11" db="EMBL/GenBank/DDBJ databases">
        <authorList>
            <person name="McCartney M.A."/>
            <person name="Auch B."/>
            <person name="Kono T."/>
            <person name="Mallez S."/>
            <person name="Becker A."/>
            <person name="Gohl D.M."/>
            <person name="Silverstein K.A.T."/>
            <person name="Koren S."/>
            <person name="Bechman K.B."/>
            <person name="Herman A."/>
            <person name="Abrahante J.E."/>
            <person name="Garbe J."/>
        </authorList>
    </citation>
    <scope>NUCLEOTIDE SEQUENCE</scope>
    <source>
        <strain evidence="1">Duluth1</strain>
        <tissue evidence="1">Whole animal</tissue>
    </source>
</reference>
<dbReference type="EMBL" id="JAIWYP010000003">
    <property type="protein sequence ID" value="KAH3858560.1"/>
    <property type="molecule type" value="Genomic_DNA"/>
</dbReference>
<gene>
    <name evidence="1" type="ORF">DPMN_101188</name>
</gene>
<evidence type="ECO:0000313" key="1">
    <source>
        <dbReference type="EMBL" id="KAH3858560.1"/>
    </source>
</evidence>